<evidence type="ECO:0000313" key="3">
    <source>
        <dbReference type="EMBL" id="VUE36213.1"/>
    </source>
</evidence>
<dbReference type="Proteomes" id="UP000240931">
    <property type="component" value="Segment"/>
</dbReference>
<name>A0A2C9CWQ2_9CAUD</name>
<organism evidence="2 4">
    <name type="scientific">Yersinia phage fHe-Yen9-04</name>
    <dbReference type="NCBI Taxonomy" id="2052742"/>
    <lineage>
        <taxon>Viruses</taxon>
        <taxon>Duplodnaviria</taxon>
        <taxon>Heunggongvirae</taxon>
        <taxon>Uroviricota</taxon>
        <taxon>Caudoviricetes</taxon>
        <taxon>Eneladusvirus</taxon>
        <taxon>Eneladusvirus Yen904</taxon>
    </lineage>
</organism>
<dbReference type="Proteomes" id="UP000317227">
    <property type="component" value="Segment"/>
</dbReference>
<evidence type="ECO:0000313" key="4">
    <source>
        <dbReference type="Proteomes" id="UP000240931"/>
    </source>
</evidence>
<evidence type="ECO:0000313" key="2">
    <source>
        <dbReference type="EMBL" id="SOK58444.1"/>
    </source>
</evidence>
<reference evidence="4" key="1">
    <citation type="submission" date="2017-10" db="EMBL/GenBank/DDBJ databases">
        <authorList>
            <person name="Skurnik M."/>
        </authorList>
    </citation>
    <scope>NUCLEOTIDE SEQUENCE [LARGE SCALE GENOMIC DNA]</scope>
</reference>
<dbReference type="EMBL" id="LT960551">
    <property type="protein sequence ID" value="SOK58444.1"/>
    <property type="molecule type" value="Genomic_DNA"/>
</dbReference>
<feature type="region of interest" description="Disordered" evidence="1">
    <location>
        <begin position="147"/>
        <end position="167"/>
    </location>
</feature>
<proteinExistence type="predicted"/>
<dbReference type="KEGG" id="vg:40100585"/>
<keyword evidence="4" id="KW-1185">Reference proteome</keyword>
<dbReference type="OrthoDB" id="27139at10239"/>
<protein>
    <submittedName>
        <fullName evidence="2">Uncharacterized protein</fullName>
    </submittedName>
</protein>
<dbReference type="EMBL" id="LR596615">
    <property type="protein sequence ID" value="VUE36213.1"/>
    <property type="molecule type" value="Genomic_DNA"/>
</dbReference>
<accession>A0A2C9CWQ2</accession>
<reference evidence="2" key="2">
    <citation type="submission" date="2017-10" db="EMBL/GenBank/DDBJ databases">
        <authorList>
            <person name="Banno H."/>
            <person name="Chua N.-H."/>
        </authorList>
    </citation>
    <scope>NUCLEOTIDE SEQUENCE [LARGE SCALE GENOMIC DNA]</scope>
</reference>
<gene>
    <name evidence="2" type="primary">g167</name>
</gene>
<sequence>MKIALFVAMIISAIWFLYYSARAGWYGVHIKRRLSYGIDKDESEKLMRIITRYRIGEFNVKKKYYGGLNLLFTKPANSVVRYNESMYYVNIENALSRSFGWISTEPHITSLYGDPDDEIDKSKNGISNEAFDELIKLLEELSPDTTKLETKKTRSFNKSKNEEVHLS</sequence>
<reference evidence="3 5" key="3">
    <citation type="submission" date="2019-06" db="EMBL/GenBank/DDBJ databases">
        <authorList>
            <person name="Bower L."/>
            <person name="Leinonen R."/>
        </authorList>
    </citation>
    <scope>NUCLEOTIDE SEQUENCE [LARGE SCALE GENOMIC DNA]</scope>
</reference>
<dbReference type="GeneID" id="40100585"/>
<evidence type="ECO:0000313" key="5">
    <source>
        <dbReference type="Proteomes" id="UP000317227"/>
    </source>
</evidence>
<evidence type="ECO:0000256" key="1">
    <source>
        <dbReference type="SAM" id="MobiDB-lite"/>
    </source>
</evidence>
<dbReference type="RefSeq" id="YP_009623777.1">
    <property type="nucleotide sequence ID" value="NC_042116.1"/>
</dbReference>